<protein>
    <recommendedName>
        <fullName evidence="4">Ankyrin repeat protein</fullName>
    </recommendedName>
</protein>
<organism evidence="2 3">
    <name type="scientific">Mytilus coruscus</name>
    <name type="common">Sea mussel</name>
    <dbReference type="NCBI Taxonomy" id="42192"/>
    <lineage>
        <taxon>Eukaryota</taxon>
        <taxon>Metazoa</taxon>
        <taxon>Spiralia</taxon>
        <taxon>Lophotrochozoa</taxon>
        <taxon>Mollusca</taxon>
        <taxon>Bivalvia</taxon>
        <taxon>Autobranchia</taxon>
        <taxon>Pteriomorphia</taxon>
        <taxon>Mytilida</taxon>
        <taxon>Mytiloidea</taxon>
        <taxon>Mytilidae</taxon>
        <taxon>Mytilinae</taxon>
        <taxon>Mytilus</taxon>
    </lineage>
</organism>
<proteinExistence type="predicted"/>
<dbReference type="InterPro" id="IPR036770">
    <property type="entry name" value="Ankyrin_rpt-contain_sf"/>
</dbReference>
<keyword evidence="3" id="KW-1185">Reference proteome</keyword>
<dbReference type="Proteomes" id="UP000507470">
    <property type="component" value="Unassembled WGS sequence"/>
</dbReference>
<accession>A0A6J8BZY3</accession>
<dbReference type="SUPFAM" id="SSF48403">
    <property type="entry name" value="Ankyrin repeat"/>
    <property type="match status" value="1"/>
</dbReference>
<dbReference type="InterPro" id="IPR002110">
    <property type="entry name" value="Ankyrin_rpt"/>
</dbReference>
<dbReference type="InterPro" id="IPR052050">
    <property type="entry name" value="SecEffector_AnkRepeat"/>
</dbReference>
<reference evidence="2 3" key="1">
    <citation type="submission" date="2020-06" db="EMBL/GenBank/DDBJ databases">
        <authorList>
            <person name="Li R."/>
            <person name="Bekaert M."/>
        </authorList>
    </citation>
    <scope>NUCLEOTIDE SEQUENCE [LARGE SCALE GENOMIC DNA]</scope>
    <source>
        <strain evidence="3">wild</strain>
    </source>
</reference>
<evidence type="ECO:0000313" key="2">
    <source>
        <dbReference type="EMBL" id="CAC5389493.1"/>
    </source>
</evidence>
<dbReference type="PANTHER" id="PTHR46586">
    <property type="entry name" value="ANKYRIN REPEAT-CONTAINING PROTEIN"/>
    <property type="match status" value="1"/>
</dbReference>
<dbReference type="OrthoDB" id="10390090at2759"/>
<evidence type="ECO:0008006" key="4">
    <source>
        <dbReference type="Google" id="ProtNLM"/>
    </source>
</evidence>
<feature type="coiled-coil region" evidence="1">
    <location>
        <begin position="198"/>
        <end position="225"/>
    </location>
</feature>
<dbReference type="Gene3D" id="1.25.40.20">
    <property type="entry name" value="Ankyrin repeat-containing domain"/>
    <property type="match status" value="1"/>
</dbReference>
<sequence>MKQLLKRACEFKRLDIVQFLCETINHNQLDFTAAFVAAINNVWNDADDSVSKWLLKNIDLQLFDMKQITSEVLEVGCKKDLKFLLKNVDNSMLDIKLVFNKLYKEGRRSIESLLKWMGTNVKKKKMNTPEMASMACMFEDFEVVKYLFNNIDLGPLDVMFVLMSSINSNWQGDNKDLIQWIFLNVDLKQIKIMNIINKAFEEERYDELKILLKNIKENLNTVLQNACKNKQLKLIKILLSVADHDKLNMREAVRSVCVLEKMELLEFFLYNVDHILYDAHHVLKESCSYRWVHIVKWLLDNIEHSSLDINTAMHTVLHREFVGPDNTLVRLLLQYPIHDTVDVAEIIQECCWWSILDLVQLVCEKIDHKQLDMKAAMNTACSRSHFDLVKWMLSNIENNLFDMPSAFDKAIHADCDDLNASLIQLLKGYTDHKLIDMSSVLMIGCKQCWYDIVDWVLGNADHTVLDVDKAMNSVYIKWMFDEPCIEDNKINYRRKKYEPLIKIILEKVNHDLLDLKQVFNQACHYGSLDIVKLVLENTENKRLDINGAINKVYYSGMLDVKKAMNILCNEYDYYDSNEDKHERMINFILEKVNHDCLDLQNVLDFACDHDFLDVVTLLFEKTDHKKLDVKKAMNILCDHRDYYYGGGNSDRRDKHERMIKLQTYS</sequence>
<keyword evidence="1" id="KW-0175">Coiled coil</keyword>
<dbReference type="PANTHER" id="PTHR46586:SF3">
    <property type="entry name" value="ANKYRIN REPEAT-CONTAINING PROTEIN"/>
    <property type="match status" value="1"/>
</dbReference>
<dbReference type="SMART" id="SM00248">
    <property type="entry name" value="ANK"/>
    <property type="match status" value="5"/>
</dbReference>
<name>A0A6J8BZY3_MYTCO</name>
<evidence type="ECO:0000313" key="3">
    <source>
        <dbReference type="Proteomes" id="UP000507470"/>
    </source>
</evidence>
<gene>
    <name evidence="2" type="ORF">MCOR_24652</name>
</gene>
<dbReference type="EMBL" id="CACVKT020004341">
    <property type="protein sequence ID" value="CAC5389493.1"/>
    <property type="molecule type" value="Genomic_DNA"/>
</dbReference>
<evidence type="ECO:0000256" key="1">
    <source>
        <dbReference type="SAM" id="Coils"/>
    </source>
</evidence>
<dbReference type="AlphaFoldDB" id="A0A6J8BZY3"/>